<dbReference type="Pfam" id="PF04909">
    <property type="entry name" value="Amidohydro_2"/>
    <property type="match status" value="1"/>
</dbReference>
<dbReference type="SUPFAM" id="SSF51556">
    <property type="entry name" value="Metallo-dependent hydrolases"/>
    <property type="match status" value="1"/>
</dbReference>
<dbReference type="RefSeq" id="WP_198433405.1">
    <property type="nucleotide sequence ID" value="NZ_AP019367.1"/>
</dbReference>
<gene>
    <name evidence="3" type="ORF">Pcatena_01310</name>
</gene>
<evidence type="ECO:0000313" key="4">
    <source>
        <dbReference type="Proteomes" id="UP000273154"/>
    </source>
</evidence>
<feature type="domain" description="Amidohydrolase-related" evidence="2">
    <location>
        <begin position="5"/>
        <end position="294"/>
    </location>
</feature>
<dbReference type="InterPro" id="IPR052350">
    <property type="entry name" value="Metallo-dep_Lactonases"/>
</dbReference>
<dbReference type="AlphaFoldDB" id="A0A3G9K6C4"/>
<dbReference type="GeneID" id="88848273"/>
<dbReference type="InterPro" id="IPR006680">
    <property type="entry name" value="Amidohydro-rel"/>
</dbReference>
<sequence length="295" mass="32898">MMNIIDTHVHVWDLDNYRLPWLDGEGPTLKRTWSVSDYAACQDESHGYHVEQAVYIEVDMAHDERERENELACKMVSDPSCIYGAACISGDLDEPGFDEYIERWAAHPQVRGLRQVLHVPSAAPGTCLKPEFLANVRKLGELGLVFEGCVRCPELGDLVTVAKECPDTTIVLNHMGIVDADIMGAENPTADERAYQDAWKRNMAQIGKLPNVVCKVSGLNPMKPWSTESLSRAVDVALDAFDADKVMFASNFPVLHVAMSLDEWICQMLKMTESLDGPAREALFAENARRVYGLK</sequence>
<proteinExistence type="inferred from homology"/>
<dbReference type="GO" id="GO:0016787">
    <property type="term" value="F:hydrolase activity"/>
    <property type="evidence" value="ECO:0007669"/>
    <property type="project" value="InterPro"/>
</dbReference>
<organism evidence="3 4">
    <name type="scientific">Parolsenella catena</name>
    <dbReference type="NCBI Taxonomy" id="2003188"/>
    <lineage>
        <taxon>Bacteria</taxon>
        <taxon>Bacillati</taxon>
        <taxon>Actinomycetota</taxon>
        <taxon>Coriobacteriia</taxon>
        <taxon>Coriobacteriales</taxon>
        <taxon>Atopobiaceae</taxon>
        <taxon>Parolsenella</taxon>
    </lineage>
</organism>
<dbReference type="PANTHER" id="PTHR43569">
    <property type="entry name" value="AMIDOHYDROLASE"/>
    <property type="match status" value="1"/>
</dbReference>
<dbReference type="KEGG" id="pcat:Pcatena_01310"/>
<reference evidence="4" key="1">
    <citation type="submission" date="2018-11" db="EMBL/GenBank/DDBJ databases">
        <title>Comparative genomics of Parolsenella catena and Libanicoccus massiliensis: Reclassification of Libanicoccus massiliensis as Parolsenella massiliensis comb. nov.</title>
        <authorList>
            <person name="Sakamoto M."/>
            <person name="Ikeyama N."/>
            <person name="Murakami T."/>
            <person name="Mori H."/>
            <person name="Yuki M."/>
            <person name="Ohkuma M."/>
        </authorList>
    </citation>
    <scope>NUCLEOTIDE SEQUENCE [LARGE SCALE GENOMIC DNA]</scope>
    <source>
        <strain evidence="4">JCM 31932</strain>
    </source>
</reference>
<evidence type="ECO:0000313" key="3">
    <source>
        <dbReference type="EMBL" id="BBH49544.1"/>
    </source>
</evidence>
<dbReference type="InterPro" id="IPR032466">
    <property type="entry name" value="Metal_Hydrolase"/>
</dbReference>
<protein>
    <recommendedName>
        <fullName evidence="2">Amidohydrolase-related domain-containing protein</fullName>
    </recommendedName>
</protein>
<dbReference type="PANTHER" id="PTHR43569:SF2">
    <property type="entry name" value="AMIDOHYDROLASE-RELATED DOMAIN-CONTAINING PROTEIN"/>
    <property type="match status" value="1"/>
</dbReference>
<dbReference type="Gene3D" id="3.20.20.140">
    <property type="entry name" value="Metal-dependent hydrolases"/>
    <property type="match status" value="1"/>
</dbReference>
<dbReference type="Proteomes" id="UP000273154">
    <property type="component" value="Chromosome"/>
</dbReference>
<evidence type="ECO:0000256" key="1">
    <source>
        <dbReference type="ARBA" id="ARBA00038310"/>
    </source>
</evidence>
<dbReference type="EMBL" id="AP019367">
    <property type="protein sequence ID" value="BBH49544.1"/>
    <property type="molecule type" value="Genomic_DNA"/>
</dbReference>
<evidence type="ECO:0000259" key="2">
    <source>
        <dbReference type="Pfam" id="PF04909"/>
    </source>
</evidence>
<accession>A0A3G9K6C4</accession>
<name>A0A3G9K6C4_9ACTN</name>
<comment type="similarity">
    <text evidence="1">Belongs to the metallo-dependent hydrolases superfamily.</text>
</comment>
<keyword evidence="4" id="KW-1185">Reference proteome</keyword>